<keyword evidence="4" id="KW-0410">Iron transport</keyword>
<evidence type="ECO:0000256" key="1">
    <source>
        <dbReference type="ARBA" id="ARBA00004571"/>
    </source>
</evidence>
<evidence type="ECO:0000256" key="5">
    <source>
        <dbReference type="ARBA" id="ARBA00022692"/>
    </source>
</evidence>
<evidence type="ECO:0000313" key="14">
    <source>
        <dbReference type="EMBL" id="QES87921.1"/>
    </source>
</evidence>
<dbReference type="AlphaFoldDB" id="A0A5P2G8R8"/>
<accession>A0A5P2G8R8</accession>
<dbReference type="Proteomes" id="UP000292424">
    <property type="component" value="Chromosome"/>
</dbReference>
<keyword evidence="9 11" id="KW-0472">Membrane</keyword>
<keyword evidence="8" id="KW-0406">Ion transport</keyword>
<evidence type="ECO:0000256" key="7">
    <source>
        <dbReference type="ARBA" id="ARBA00023004"/>
    </source>
</evidence>
<protein>
    <submittedName>
        <fullName evidence="14">TonB-dependent receptor</fullName>
    </submittedName>
</protein>
<dbReference type="GO" id="GO:0009279">
    <property type="term" value="C:cell outer membrane"/>
    <property type="evidence" value="ECO:0007669"/>
    <property type="project" value="UniProtKB-SubCell"/>
</dbReference>
<keyword evidence="2 11" id="KW-0813">Transport</keyword>
<keyword evidence="6 12" id="KW-0732">Signal</keyword>
<dbReference type="RefSeq" id="WP_131328808.1">
    <property type="nucleotide sequence ID" value="NZ_CP044016.1"/>
</dbReference>
<comment type="subcellular location">
    <subcellularLocation>
        <location evidence="1 11">Cell outer membrane</location>
        <topology evidence="1 11">Multi-pass membrane protein</topology>
    </subcellularLocation>
</comment>
<dbReference type="InterPro" id="IPR012910">
    <property type="entry name" value="Plug_dom"/>
</dbReference>
<sequence>MKQKIIGTLALIFSMVICSHAQIQLSGKVSDTSQNLAGATVTISGLTIKNNQQNTNDSGIYRFSHLPENTDVKIKVSSVGKISVEKIVHISTQNIVLDFTLNDNKYLLEPLEVKAIRASDKAPFTKTNLNAADIAKVNYGRDLPFALNQTPSVVVTSDAGNGIGYTSISIRGSDPSRTNITINGIPYNDAESQGSYFVDIPDVLSSTNSIQIQRGVGTSTNGSGAFGATINLSTNEIREKAYGEINNSFGSFNSWKNTVAAGSGLLNNHFYVDMRLSNIKSDGYIDRAKSNLQSMMLSTGYVSEKTSIRFNFITGKERTYQAWNGVPEDSILAGNRRYNSVGYMGLDKNGNPMYYKNQNDYYTQTHYQLFFNHKFSNNLNLNIATFLTRGKGYYEEYKQDASYADYSLPNYVPVVGDTIKNTDLIRQRYLDNYFYGQTFSLQYNKKNEDVTFGGSWTKYDGKHYGNIIWSQNGNIPYDDQYYNYPAWKSDQNVYLKWLHRMNSFWNLFADVQYRHVKYNMEGFEDTPENTPLDTIKRTFNFLNPKAGVSFTKNGYNAYFSYALANKEPNRSDFEANLDNQPTKETLNDFELGTTKTDKKYSWGVTFYYMLYKNQLVQTGALNDVGSTVRVNVPNSYRAGVELQGSYQISNWINTTANLTLSKNKIKKFTGYYVAYDADWNQIGTTSQEYHNKDISFSPSIVSAGSINILPVKNVELSFISKYVGKQYLDNTQDDTRAISSYYNQDIRLIYTIHNFIFKEWTINGMVINVFNRKYNSNGAAYPSVYNGTLSNDNYYFPMAGTNYMAAINIKL</sequence>
<reference evidence="14 15" key="1">
    <citation type="submission" date="2019-09" db="EMBL/GenBank/DDBJ databases">
        <title>Complete genome sequence of Arachidicoccus sp. B3-10 isolated from apple orchard soil.</title>
        <authorList>
            <person name="Kim H.S."/>
            <person name="Han K.-I."/>
            <person name="Suh M.K."/>
            <person name="Lee K.C."/>
            <person name="Eom M.K."/>
            <person name="Kim J.-S."/>
            <person name="Kang S.W."/>
            <person name="Sin Y."/>
            <person name="Lee J.-S."/>
        </authorList>
    </citation>
    <scope>NUCLEOTIDE SEQUENCE [LARGE SCALE GENOMIC DNA]</scope>
    <source>
        <strain evidence="14 15">B3-10</strain>
    </source>
</reference>
<feature type="chain" id="PRO_5024319946" evidence="12">
    <location>
        <begin position="22"/>
        <end position="811"/>
    </location>
</feature>
<evidence type="ECO:0000256" key="9">
    <source>
        <dbReference type="ARBA" id="ARBA00023136"/>
    </source>
</evidence>
<evidence type="ECO:0000256" key="8">
    <source>
        <dbReference type="ARBA" id="ARBA00023065"/>
    </source>
</evidence>
<dbReference type="InterPro" id="IPR008969">
    <property type="entry name" value="CarboxyPept-like_regulatory"/>
</dbReference>
<keyword evidence="5 11" id="KW-0812">Transmembrane</keyword>
<name>A0A5P2G8R8_9BACT</name>
<evidence type="ECO:0000259" key="13">
    <source>
        <dbReference type="Pfam" id="PF07715"/>
    </source>
</evidence>
<dbReference type="Gene3D" id="2.170.130.10">
    <property type="entry name" value="TonB-dependent receptor, plug domain"/>
    <property type="match status" value="1"/>
</dbReference>
<dbReference type="Gene3D" id="2.60.40.1120">
    <property type="entry name" value="Carboxypeptidase-like, regulatory domain"/>
    <property type="match status" value="1"/>
</dbReference>
<organism evidence="14 15">
    <name type="scientific">Rhizosphaericola mali</name>
    <dbReference type="NCBI Taxonomy" id="2545455"/>
    <lineage>
        <taxon>Bacteria</taxon>
        <taxon>Pseudomonadati</taxon>
        <taxon>Bacteroidota</taxon>
        <taxon>Chitinophagia</taxon>
        <taxon>Chitinophagales</taxon>
        <taxon>Chitinophagaceae</taxon>
        <taxon>Rhizosphaericola</taxon>
    </lineage>
</organism>
<dbReference type="Pfam" id="PF07715">
    <property type="entry name" value="Plug"/>
    <property type="match status" value="1"/>
</dbReference>
<proteinExistence type="inferred from homology"/>
<dbReference type="PANTHER" id="PTHR32552">
    <property type="entry name" value="FERRICHROME IRON RECEPTOR-RELATED"/>
    <property type="match status" value="1"/>
</dbReference>
<evidence type="ECO:0000313" key="15">
    <source>
        <dbReference type="Proteomes" id="UP000292424"/>
    </source>
</evidence>
<feature type="signal peptide" evidence="12">
    <location>
        <begin position="1"/>
        <end position="21"/>
    </location>
</feature>
<keyword evidence="15" id="KW-1185">Reference proteome</keyword>
<dbReference type="PANTHER" id="PTHR32552:SF68">
    <property type="entry name" value="FERRICHROME OUTER MEMBRANE TRANSPORTER_PHAGE RECEPTOR"/>
    <property type="match status" value="1"/>
</dbReference>
<keyword evidence="7" id="KW-0408">Iron</keyword>
<evidence type="ECO:0000256" key="12">
    <source>
        <dbReference type="SAM" id="SignalP"/>
    </source>
</evidence>
<dbReference type="Gene3D" id="2.40.170.20">
    <property type="entry name" value="TonB-dependent receptor, beta-barrel domain"/>
    <property type="match status" value="1"/>
</dbReference>
<dbReference type="SUPFAM" id="SSF56935">
    <property type="entry name" value="Porins"/>
    <property type="match status" value="1"/>
</dbReference>
<evidence type="ECO:0000256" key="10">
    <source>
        <dbReference type="ARBA" id="ARBA00023237"/>
    </source>
</evidence>
<evidence type="ECO:0000256" key="2">
    <source>
        <dbReference type="ARBA" id="ARBA00022448"/>
    </source>
</evidence>
<keyword evidence="3 11" id="KW-1134">Transmembrane beta strand</keyword>
<comment type="similarity">
    <text evidence="11">Belongs to the TonB-dependent receptor family.</text>
</comment>
<keyword evidence="10 11" id="KW-0998">Cell outer membrane</keyword>
<dbReference type="InterPro" id="IPR036942">
    <property type="entry name" value="Beta-barrel_TonB_sf"/>
</dbReference>
<keyword evidence="14" id="KW-0675">Receptor</keyword>
<feature type="domain" description="TonB-dependent receptor plug" evidence="13">
    <location>
        <begin position="121"/>
        <end position="228"/>
    </location>
</feature>
<evidence type="ECO:0000256" key="6">
    <source>
        <dbReference type="ARBA" id="ARBA00022729"/>
    </source>
</evidence>
<evidence type="ECO:0000256" key="4">
    <source>
        <dbReference type="ARBA" id="ARBA00022496"/>
    </source>
</evidence>
<dbReference type="PROSITE" id="PS52016">
    <property type="entry name" value="TONB_DEPENDENT_REC_3"/>
    <property type="match status" value="1"/>
</dbReference>
<dbReference type="Pfam" id="PF13715">
    <property type="entry name" value="CarbopepD_reg_2"/>
    <property type="match status" value="1"/>
</dbReference>
<dbReference type="SUPFAM" id="SSF49464">
    <property type="entry name" value="Carboxypeptidase regulatory domain-like"/>
    <property type="match status" value="1"/>
</dbReference>
<dbReference type="KEGG" id="arac:E0W69_004330"/>
<dbReference type="GO" id="GO:0015344">
    <property type="term" value="F:siderophore uptake transmembrane transporter activity"/>
    <property type="evidence" value="ECO:0007669"/>
    <property type="project" value="TreeGrafter"/>
</dbReference>
<dbReference type="OrthoDB" id="9761152at2"/>
<evidence type="ECO:0000256" key="11">
    <source>
        <dbReference type="PROSITE-ProRule" id="PRU01360"/>
    </source>
</evidence>
<dbReference type="EMBL" id="CP044016">
    <property type="protein sequence ID" value="QES87921.1"/>
    <property type="molecule type" value="Genomic_DNA"/>
</dbReference>
<gene>
    <name evidence="14" type="ORF">E0W69_004330</name>
</gene>
<dbReference type="InterPro" id="IPR037066">
    <property type="entry name" value="Plug_dom_sf"/>
</dbReference>
<dbReference type="InterPro" id="IPR039426">
    <property type="entry name" value="TonB-dep_rcpt-like"/>
</dbReference>
<evidence type="ECO:0000256" key="3">
    <source>
        <dbReference type="ARBA" id="ARBA00022452"/>
    </source>
</evidence>